<evidence type="ECO:0000256" key="2">
    <source>
        <dbReference type="SAM" id="SignalP"/>
    </source>
</evidence>
<accession>A0AAV1IKI3</accession>
<feature type="chain" id="PRO_5043359541" description="Extracellular protein" evidence="2">
    <location>
        <begin position="20"/>
        <end position="433"/>
    </location>
</feature>
<sequence length="433" mass="45748">MRALALTLVTALLAVVTDAQQLYRANTGKVGGLRWQPSHALGHHSRRLQQNAPSSFSTANNITSTIVNATKDGGFLVTGSLLLNAISPSQVTIQVPEKLGGFNTMLNASSLTTSPVAAGAACMFIAFASSVPVDVFLSTYDDFVSLVTDKGSYDISQKKPVAGSNFTQVVKGNSTVKVDSTDYYVLVIANNAGTSPADVLYQFATYSVNSSVCNLAGTQVAVSAAGQAATTKTPAPPPAAPKSNVTGTTPFFFDFAKLADGDIELVTVITNAACIRYQLLGQLKSATYKNLDLVAFLTDTNRTLAWAAAGFNSSLQFAIPGSGCSQNTTRQQICEAGLAELKPNERYFFWAASGLQKPTVVADTGDAPLRYTARSAGNCLDFSFPRQPRTTQTPSASPGAPPTQAPKRRSMMEVWARSLKRAANGLAGVQYLR</sequence>
<organism evidence="3 4">
    <name type="scientific">Coccomyxa viridis</name>
    <dbReference type="NCBI Taxonomy" id="1274662"/>
    <lineage>
        <taxon>Eukaryota</taxon>
        <taxon>Viridiplantae</taxon>
        <taxon>Chlorophyta</taxon>
        <taxon>core chlorophytes</taxon>
        <taxon>Trebouxiophyceae</taxon>
        <taxon>Trebouxiophyceae incertae sedis</taxon>
        <taxon>Coccomyxaceae</taxon>
        <taxon>Coccomyxa</taxon>
    </lineage>
</organism>
<dbReference type="Proteomes" id="UP001314263">
    <property type="component" value="Unassembled WGS sequence"/>
</dbReference>
<name>A0AAV1IKI3_9CHLO</name>
<keyword evidence="4" id="KW-1185">Reference proteome</keyword>
<feature type="signal peptide" evidence="2">
    <location>
        <begin position="1"/>
        <end position="19"/>
    </location>
</feature>
<dbReference type="AlphaFoldDB" id="A0AAV1IKI3"/>
<evidence type="ECO:0000313" key="4">
    <source>
        <dbReference type="Proteomes" id="UP001314263"/>
    </source>
</evidence>
<evidence type="ECO:0000313" key="3">
    <source>
        <dbReference type="EMBL" id="CAK0787192.1"/>
    </source>
</evidence>
<protein>
    <recommendedName>
        <fullName evidence="5">Extracellular protein</fullName>
    </recommendedName>
</protein>
<feature type="region of interest" description="Disordered" evidence="1">
    <location>
        <begin position="382"/>
        <end position="410"/>
    </location>
</feature>
<gene>
    <name evidence="3" type="ORF">CVIRNUC_010408</name>
</gene>
<keyword evidence="2" id="KW-0732">Signal</keyword>
<proteinExistence type="predicted"/>
<evidence type="ECO:0000256" key="1">
    <source>
        <dbReference type="SAM" id="MobiDB-lite"/>
    </source>
</evidence>
<reference evidence="3 4" key="1">
    <citation type="submission" date="2023-10" db="EMBL/GenBank/DDBJ databases">
        <authorList>
            <person name="Maclean D."/>
            <person name="Macfadyen A."/>
        </authorList>
    </citation>
    <scope>NUCLEOTIDE SEQUENCE [LARGE SCALE GENOMIC DNA]</scope>
</reference>
<evidence type="ECO:0008006" key="5">
    <source>
        <dbReference type="Google" id="ProtNLM"/>
    </source>
</evidence>
<dbReference type="EMBL" id="CAUYUE010000016">
    <property type="protein sequence ID" value="CAK0787192.1"/>
    <property type="molecule type" value="Genomic_DNA"/>
</dbReference>
<comment type="caution">
    <text evidence="3">The sequence shown here is derived from an EMBL/GenBank/DDBJ whole genome shotgun (WGS) entry which is preliminary data.</text>
</comment>